<dbReference type="GO" id="GO:0050853">
    <property type="term" value="P:B cell receptor signaling pathway"/>
    <property type="evidence" value="ECO:0007669"/>
    <property type="project" value="InterPro"/>
</dbReference>
<dbReference type="Pfam" id="PF15332">
    <property type="entry name" value="LIME1"/>
    <property type="match status" value="1"/>
</dbReference>
<dbReference type="PANTHER" id="PTHR47740:SF1">
    <property type="entry name" value="LCK-INTERACTING TRANSMEMBRANE ADAPTER 1"/>
    <property type="match status" value="1"/>
</dbReference>
<dbReference type="PROSITE" id="PS51257">
    <property type="entry name" value="PROKAR_LIPOPROTEIN"/>
    <property type="match status" value="1"/>
</dbReference>
<dbReference type="Proteomes" id="UP000694414">
    <property type="component" value="Unplaced"/>
</dbReference>
<organism evidence="3 4">
    <name type="scientific">Prolemur simus</name>
    <name type="common">Greater bamboo lemur</name>
    <name type="synonym">Hapalemur simus</name>
    <dbReference type="NCBI Taxonomy" id="1328070"/>
    <lineage>
        <taxon>Eukaryota</taxon>
        <taxon>Metazoa</taxon>
        <taxon>Chordata</taxon>
        <taxon>Craniata</taxon>
        <taxon>Vertebrata</taxon>
        <taxon>Euteleostomi</taxon>
        <taxon>Mammalia</taxon>
        <taxon>Eutheria</taxon>
        <taxon>Euarchontoglires</taxon>
        <taxon>Primates</taxon>
        <taxon>Strepsirrhini</taxon>
        <taxon>Lemuriformes</taxon>
        <taxon>Lemuridae</taxon>
        <taxon>Prolemur</taxon>
    </lineage>
</organism>
<reference evidence="3" key="2">
    <citation type="submission" date="2025-09" db="UniProtKB">
        <authorList>
            <consortium name="Ensembl"/>
        </authorList>
    </citation>
    <scope>IDENTIFICATION</scope>
</reference>
<feature type="region of interest" description="Disordered" evidence="1">
    <location>
        <begin position="276"/>
        <end position="301"/>
    </location>
</feature>
<proteinExistence type="predicted"/>
<name>A0A8C8YM55_PROSS</name>
<keyword evidence="2" id="KW-1133">Transmembrane helix</keyword>
<dbReference type="GeneTree" id="ENSGT00510000050080"/>
<dbReference type="GO" id="GO:0050852">
    <property type="term" value="P:T cell receptor signaling pathway"/>
    <property type="evidence" value="ECO:0007669"/>
    <property type="project" value="InterPro"/>
</dbReference>
<keyword evidence="2" id="KW-0812">Transmembrane</keyword>
<dbReference type="InterPro" id="IPR026072">
    <property type="entry name" value="Lime1"/>
</dbReference>
<gene>
    <name evidence="3" type="primary">LIME1</name>
</gene>
<sequence>MGLRVPWAPPALWVLGCCALLLWLWALCTACGRKRERRPWAGLQGSVMPAEAALLRRTQLRSLSKSDTRLHELHAGPQASPAQRPVSVDLLRPHWPEMSRALPRLQKATSAFPHQELPQGPPAATPPMGPLATYSNVGLATMPRAGLAASPAVAEYACIQKLKGAQRGPQEQQGWAKESPAAQVDTLYSRVCKPKGRDTGPTTARLDPKGRGAVPALGSDAAREAVPLRGLGVDSGPLENVYESIQEMGARARPEPPALAVSISGHKRATWAPCCHLPQPGEGLDTPPCPNTRVPTSRAPQ</sequence>
<keyword evidence="4" id="KW-1185">Reference proteome</keyword>
<protein>
    <submittedName>
        <fullName evidence="3">Lck interacting transmembrane adaptor 1</fullName>
    </submittedName>
</protein>
<accession>A0A8C8YM55</accession>
<evidence type="ECO:0000256" key="1">
    <source>
        <dbReference type="SAM" id="MobiDB-lite"/>
    </source>
</evidence>
<dbReference type="Ensembl" id="ENSPSMT00000002020.1">
    <property type="protein sequence ID" value="ENSPSMP00000001729.1"/>
    <property type="gene ID" value="ENSPSMG00000001305.1"/>
</dbReference>
<feature type="transmembrane region" description="Helical" evidence="2">
    <location>
        <begin position="12"/>
        <end position="32"/>
    </location>
</feature>
<evidence type="ECO:0000313" key="4">
    <source>
        <dbReference type="Proteomes" id="UP000694414"/>
    </source>
</evidence>
<reference evidence="3" key="1">
    <citation type="submission" date="2025-08" db="UniProtKB">
        <authorList>
            <consortium name="Ensembl"/>
        </authorList>
    </citation>
    <scope>IDENTIFICATION</scope>
</reference>
<evidence type="ECO:0000313" key="3">
    <source>
        <dbReference type="Ensembl" id="ENSPSMP00000001729.1"/>
    </source>
</evidence>
<feature type="region of interest" description="Disordered" evidence="1">
    <location>
        <begin position="192"/>
        <end position="218"/>
    </location>
</feature>
<dbReference type="PANTHER" id="PTHR47740">
    <property type="entry name" value="LCK-INTERACTING TRANSMEMBRANE ADAPTER 1, LIME1"/>
    <property type="match status" value="1"/>
</dbReference>
<evidence type="ECO:0000256" key="2">
    <source>
        <dbReference type="SAM" id="Phobius"/>
    </source>
</evidence>
<dbReference type="GO" id="GO:0019815">
    <property type="term" value="C:B cell receptor complex"/>
    <property type="evidence" value="ECO:0007669"/>
    <property type="project" value="TreeGrafter"/>
</dbReference>
<keyword evidence="2" id="KW-0472">Membrane</keyword>
<dbReference type="GO" id="GO:0019901">
    <property type="term" value="F:protein kinase binding"/>
    <property type="evidence" value="ECO:0007669"/>
    <property type="project" value="TreeGrafter"/>
</dbReference>
<dbReference type="AlphaFoldDB" id="A0A8C8YM55"/>